<accession>A0A0M8ZVK0</accession>
<evidence type="ECO:0000313" key="2">
    <source>
        <dbReference type="Proteomes" id="UP000053105"/>
    </source>
</evidence>
<proteinExistence type="predicted"/>
<organism evidence="1 2">
    <name type="scientific">Melipona quadrifasciata</name>
    <dbReference type="NCBI Taxonomy" id="166423"/>
    <lineage>
        <taxon>Eukaryota</taxon>
        <taxon>Metazoa</taxon>
        <taxon>Ecdysozoa</taxon>
        <taxon>Arthropoda</taxon>
        <taxon>Hexapoda</taxon>
        <taxon>Insecta</taxon>
        <taxon>Pterygota</taxon>
        <taxon>Neoptera</taxon>
        <taxon>Endopterygota</taxon>
        <taxon>Hymenoptera</taxon>
        <taxon>Apocrita</taxon>
        <taxon>Aculeata</taxon>
        <taxon>Apoidea</taxon>
        <taxon>Anthophila</taxon>
        <taxon>Apidae</taxon>
        <taxon>Melipona</taxon>
    </lineage>
</organism>
<gene>
    <name evidence="1" type="ORF">WN51_02549</name>
</gene>
<dbReference type="AlphaFoldDB" id="A0A0M8ZVK0"/>
<keyword evidence="2" id="KW-1185">Reference proteome</keyword>
<protein>
    <submittedName>
        <fullName evidence="1">Uncharacterized protein</fullName>
    </submittedName>
</protein>
<name>A0A0M8ZVK0_9HYME</name>
<evidence type="ECO:0000313" key="1">
    <source>
        <dbReference type="EMBL" id="KOX70493.1"/>
    </source>
</evidence>
<sequence length="74" mass="8442">MEWTLVQMQMDPIVSTARSSTKEADTHPDFFLASIITNSVLAAVVQNYITPKFQIQLSLNHATRHRRSSFTAYK</sequence>
<reference evidence="1 2" key="1">
    <citation type="submission" date="2015-07" db="EMBL/GenBank/DDBJ databases">
        <title>The genome of Melipona quadrifasciata.</title>
        <authorList>
            <person name="Pan H."/>
            <person name="Kapheim K."/>
        </authorList>
    </citation>
    <scope>NUCLEOTIDE SEQUENCE [LARGE SCALE GENOMIC DNA]</scope>
    <source>
        <strain evidence="1">0111107301</strain>
        <tissue evidence="1">Whole body</tissue>
    </source>
</reference>
<dbReference type="EMBL" id="KQ435859">
    <property type="protein sequence ID" value="KOX70493.1"/>
    <property type="molecule type" value="Genomic_DNA"/>
</dbReference>
<dbReference type="Proteomes" id="UP000053105">
    <property type="component" value="Unassembled WGS sequence"/>
</dbReference>